<dbReference type="PROSITE" id="PS00463">
    <property type="entry name" value="ZN2_CY6_FUNGAL_1"/>
    <property type="match status" value="1"/>
</dbReference>
<dbReference type="CDD" id="cd12148">
    <property type="entry name" value="fungal_TF_MHR"/>
    <property type="match status" value="1"/>
</dbReference>
<dbReference type="Pfam" id="PF00172">
    <property type="entry name" value="Zn_clus"/>
    <property type="match status" value="1"/>
</dbReference>
<reference evidence="4" key="1">
    <citation type="submission" date="2016-03" db="EMBL/GenBank/DDBJ databases">
        <authorList>
            <person name="Devillers H."/>
        </authorList>
    </citation>
    <scope>NUCLEOTIDE SEQUENCE [LARGE SCALE GENOMIC DNA]</scope>
</reference>
<dbReference type="PANTHER" id="PTHR31405:SF8">
    <property type="entry name" value="TRANSCRIPTION FACTOR PDR8-RELATED"/>
    <property type="match status" value="1"/>
</dbReference>
<dbReference type="SUPFAM" id="SSF57701">
    <property type="entry name" value="Zn2/Cys6 DNA-binding domain"/>
    <property type="match status" value="1"/>
</dbReference>
<dbReference type="InterPro" id="IPR036864">
    <property type="entry name" value="Zn2-C6_fun-type_DNA-bd_sf"/>
</dbReference>
<proteinExistence type="predicted"/>
<accession>A0A1G4IUY2</accession>
<dbReference type="PROSITE" id="PS50048">
    <property type="entry name" value="ZN2_CY6_FUNGAL_2"/>
    <property type="match status" value="1"/>
</dbReference>
<protein>
    <submittedName>
        <fullName evidence="3">LADA_0B09450g1_1</fullName>
    </submittedName>
</protein>
<feature type="compositionally biased region" description="Polar residues" evidence="1">
    <location>
        <begin position="105"/>
        <end position="117"/>
    </location>
</feature>
<dbReference type="CDD" id="cd00067">
    <property type="entry name" value="GAL4"/>
    <property type="match status" value="1"/>
</dbReference>
<gene>
    <name evidence="3" type="ORF">LADA_0B09450G</name>
</gene>
<dbReference type="GO" id="GO:0000981">
    <property type="term" value="F:DNA-binding transcription factor activity, RNA polymerase II-specific"/>
    <property type="evidence" value="ECO:0007669"/>
    <property type="project" value="InterPro"/>
</dbReference>
<dbReference type="Gene3D" id="4.10.240.10">
    <property type="entry name" value="Zn(2)-C6 fungal-type DNA-binding domain"/>
    <property type="match status" value="1"/>
</dbReference>
<dbReference type="SMART" id="SM00066">
    <property type="entry name" value="GAL4"/>
    <property type="match status" value="1"/>
</dbReference>
<evidence type="ECO:0000256" key="1">
    <source>
        <dbReference type="SAM" id="MobiDB-lite"/>
    </source>
</evidence>
<feature type="region of interest" description="Disordered" evidence="1">
    <location>
        <begin position="1"/>
        <end position="20"/>
    </location>
</feature>
<keyword evidence="4" id="KW-1185">Reference proteome</keyword>
<dbReference type="PANTHER" id="PTHR31405">
    <property type="entry name" value="TRANSCRIPTION FACTOR PDR8-RELATED"/>
    <property type="match status" value="1"/>
</dbReference>
<dbReference type="InterPro" id="IPR052693">
    <property type="entry name" value="Yeast_MDR_Regulatory"/>
</dbReference>
<feature type="domain" description="Zn(2)-C6 fungal-type" evidence="2">
    <location>
        <begin position="31"/>
        <end position="62"/>
    </location>
</feature>
<evidence type="ECO:0000313" key="3">
    <source>
        <dbReference type="EMBL" id="SCU80774.1"/>
    </source>
</evidence>
<dbReference type="Proteomes" id="UP000190274">
    <property type="component" value="Chromosome B"/>
</dbReference>
<feature type="region of interest" description="Disordered" evidence="1">
    <location>
        <begin position="96"/>
        <end position="157"/>
    </location>
</feature>
<feature type="compositionally biased region" description="Low complexity" evidence="1">
    <location>
        <begin position="129"/>
        <end position="157"/>
    </location>
</feature>
<evidence type="ECO:0000313" key="4">
    <source>
        <dbReference type="Proteomes" id="UP000190274"/>
    </source>
</evidence>
<dbReference type="AlphaFoldDB" id="A0A1G4IUY2"/>
<evidence type="ECO:0000259" key="2">
    <source>
        <dbReference type="PROSITE" id="PS50048"/>
    </source>
</evidence>
<dbReference type="GO" id="GO:0008270">
    <property type="term" value="F:zinc ion binding"/>
    <property type="evidence" value="ECO:0007669"/>
    <property type="project" value="InterPro"/>
</dbReference>
<name>A0A1G4IUY2_9SACH</name>
<sequence>MARDLEKSRSKVGADPQLQLARRRRRKVVKSCTFCRQRKLKCDQQKPMCGQCAARKLPECVYTDGFNFQLTSDELFSDKPNVSLIRRIQELEEALEKSSLDDQRNGSGSASSANCLDSQDDKTAPGEPGSSDTHTSTTSTNGFSNHGSISGPSTGSSTSVNYIEPAVSATGSKGPNKLADFSVMRLKDGRFTYYGPTSIRAIITASGDRFVAEYVKVWNKVKAELNASKTVHGRQLIAEYSSLIFANTGSLIESVVPDLPPYETIESRLHEYFDDPLHTYFLFLDKEKVLRDFSKCFMPGYVTNSNDNVPRRQVAMLVIPDNNNYFTIGVVLMILCLNHYKTAIPASIQRLFVSLAGFTTAKSMFVERAQFLLLIYIFRVYNGLNGSGSAHLVSLTSLLCTTSMNLGLHKDIDKLYAGQSPTVGPLQCLKNLWYWTLFADLNVSFDIGSPVFVTSEHFDDAMLPTAERGRIPLLRNFLYVSRRCLHQLYDRSQSPSTLHFVEQLTTFIEREFRPLSCYTDLNLFSEIDLFEIMILSPTLAMMTNFYDLTRLSGAELSIRVKNGFIKSMLVGASVAVNTILRCYELDEQHPPTVNFQQSKILTPSLNLCVLLLNSLPVRTLTETYGLMFHKLMLFEKGLIVSLDAGSSDGPTLDDLSVPDSIFLSFRGIFLKFCSIFDELWKPEKAKMTHMLWKSHYFVIIMALERVNRTVFQMGLEYRTQVEVDYDWPKLGNDEVSDDVVKMLADQVWNTYSTGITDLIEMDAGDFLTDFDMFAGE</sequence>
<dbReference type="InterPro" id="IPR001138">
    <property type="entry name" value="Zn2Cys6_DnaBD"/>
</dbReference>
<dbReference type="STRING" id="1266660.A0A1G4IUY2"/>
<dbReference type="OrthoDB" id="10261408at2759"/>
<organism evidence="3 4">
    <name type="scientific">Lachancea dasiensis</name>
    <dbReference type="NCBI Taxonomy" id="1072105"/>
    <lineage>
        <taxon>Eukaryota</taxon>
        <taxon>Fungi</taxon>
        <taxon>Dikarya</taxon>
        <taxon>Ascomycota</taxon>
        <taxon>Saccharomycotina</taxon>
        <taxon>Saccharomycetes</taxon>
        <taxon>Saccharomycetales</taxon>
        <taxon>Saccharomycetaceae</taxon>
        <taxon>Lachancea</taxon>
    </lineage>
</organism>
<dbReference type="EMBL" id="LT598456">
    <property type="protein sequence ID" value="SCU80774.1"/>
    <property type="molecule type" value="Genomic_DNA"/>
</dbReference>